<dbReference type="InterPro" id="IPR004712">
    <property type="entry name" value="Na+/H+_antiporter_fungi"/>
</dbReference>
<evidence type="ECO:0000256" key="1">
    <source>
        <dbReference type="ARBA" id="ARBA00004141"/>
    </source>
</evidence>
<dbReference type="Proteomes" id="UP000268093">
    <property type="component" value="Unassembled WGS sequence"/>
</dbReference>
<dbReference type="GO" id="GO:0005886">
    <property type="term" value="C:plasma membrane"/>
    <property type="evidence" value="ECO:0007669"/>
    <property type="project" value="InterPro"/>
</dbReference>
<organism evidence="8 9">
    <name type="scientific">Jimgerdemannia flammicorona</name>
    <dbReference type="NCBI Taxonomy" id="994334"/>
    <lineage>
        <taxon>Eukaryota</taxon>
        <taxon>Fungi</taxon>
        <taxon>Fungi incertae sedis</taxon>
        <taxon>Mucoromycota</taxon>
        <taxon>Mucoromycotina</taxon>
        <taxon>Endogonomycetes</taxon>
        <taxon>Endogonales</taxon>
        <taxon>Endogonaceae</taxon>
        <taxon>Jimgerdemannia</taxon>
    </lineage>
</organism>
<dbReference type="OrthoDB" id="2190219at2759"/>
<dbReference type="Gene3D" id="1.20.1530.20">
    <property type="match status" value="1"/>
</dbReference>
<dbReference type="AlphaFoldDB" id="A0A433DI43"/>
<comment type="caution">
    <text evidence="8">The sequence shown here is derived from an EMBL/GenBank/DDBJ whole genome shotgun (WGS) entry which is preliminary data.</text>
</comment>
<evidence type="ECO:0000259" key="7">
    <source>
        <dbReference type="Pfam" id="PF00999"/>
    </source>
</evidence>
<dbReference type="EMBL" id="RBNI01001392">
    <property type="protein sequence ID" value="RUP50487.1"/>
    <property type="molecule type" value="Genomic_DNA"/>
</dbReference>
<dbReference type="GO" id="GO:0036376">
    <property type="term" value="P:sodium ion export across plasma membrane"/>
    <property type="evidence" value="ECO:0007669"/>
    <property type="project" value="InterPro"/>
</dbReference>
<feature type="region of interest" description="Disordered" evidence="5">
    <location>
        <begin position="561"/>
        <end position="600"/>
    </location>
</feature>
<keyword evidence="4 6" id="KW-0472">Membrane</keyword>
<evidence type="ECO:0000256" key="3">
    <source>
        <dbReference type="ARBA" id="ARBA00022989"/>
    </source>
</evidence>
<evidence type="ECO:0000313" key="9">
    <source>
        <dbReference type="Proteomes" id="UP000268093"/>
    </source>
</evidence>
<evidence type="ECO:0000256" key="5">
    <source>
        <dbReference type="SAM" id="MobiDB-lite"/>
    </source>
</evidence>
<feature type="transmembrane region" description="Helical" evidence="6">
    <location>
        <begin position="226"/>
        <end position="249"/>
    </location>
</feature>
<feature type="transmembrane region" description="Helical" evidence="6">
    <location>
        <begin position="421"/>
        <end position="440"/>
    </location>
</feature>
<feature type="compositionally biased region" description="Low complexity" evidence="5">
    <location>
        <begin position="574"/>
        <end position="596"/>
    </location>
</feature>
<feature type="region of interest" description="Disordered" evidence="5">
    <location>
        <begin position="731"/>
        <end position="773"/>
    </location>
</feature>
<comment type="subcellular location">
    <subcellularLocation>
        <location evidence="1">Membrane</location>
        <topology evidence="1">Multi-pass membrane protein</topology>
    </subcellularLocation>
</comment>
<feature type="compositionally biased region" description="Basic and acidic residues" evidence="5">
    <location>
        <begin position="748"/>
        <end position="757"/>
    </location>
</feature>
<gene>
    <name evidence="8" type="ORF">BC936DRAFT_138898</name>
</gene>
<name>A0A433DI43_9FUNG</name>
<dbReference type="GO" id="GO:0015385">
    <property type="term" value="F:sodium:proton antiporter activity"/>
    <property type="evidence" value="ECO:0007669"/>
    <property type="project" value="InterPro"/>
</dbReference>
<keyword evidence="2 6" id="KW-0812">Transmembrane</keyword>
<sequence>MSAVPLGEISPFTVAIAVLSGFIILFGYVSMFIKERLLISEAFVAVVVGIIAGPLCANVIDPFQWNNMDLFTKELTRVTIAIQVRSVTVLSTPQSSRSSFWLSVYLSHGASQLHRYMWHESRSMFMLLIPVMAYMWIVSALTIWWIVPPLNLVESLAIAACITPTDPILANSVVKGRFAEKHVPTHVQNVLSAESGANDGMGFPFLYIALFFLREPDSPGGNIGRWFYLTWLYQILLSCVIGAVVGYLARKVLQLSEQRKLIDKPSFLVFAIALALLLMSLVGMTGSDDLLACFVAGNAVSWDDWFRRETEEAHIQEVIDMLLNLSVFVYIGTIIPWHSFDDPLLGLTPWRLVVMALIILLVRRLPIVRSSGFAQKLFESYTQFMNFILIPGVGAVFLSIVAQEELHSYSNHHLVESFQPIVLFIVFSSVLVHGTTIPLFKLGKRIKSRTLSITSQNNQVSRLPRLQFGQQIVLRRPNNEGGDASPMDSRTTTMRDIDDDVAEYDMGIMNYRELPVHSSRPIAAGSIAASQPEVAIEISQDYFDSTSGDDRADEDRIVPMGSNFVRNGGDSSVSSSRNPTRLSTPSTSTPALVASPAELSSTPSNTIRIVEEPNPRAAAIATAISARLERERVREREQTERNEESVASLKSFLAKGVAARTLKKSMVEGNIRGEGDNAEMEEASNMEGNELSSRSLKGLFRSAKGSKVPSSAEGTLSGYYDAGTPRSVKDVFAGSSPTTTTTAGESAEVYKEGDKMVVEGPAGTGSDTNVYLA</sequence>
<evidence type="ECO:0000256" key="6">
    <source>
        <dbReference type="SAM" id="Phobius"/>
    </source>
</evidence>
<reference evidence="8 9" key="1">
    <citation type="journal article" date="2018" name="New Phytol.">
        <title>Phylogenomics of Endogonaceae and evolution of mycorrhizas within Mucoromycota.</title>
        <authorList>
            <person name="Chang Y."/>
            <person name="Desiro A."/>
            <person name="Na H."/>
            <person name="Sandor L."/>
            <person name="Lipzen A."/>
            <person name="Clum A."/>
            <person name="Barry K."/>
            <person name="Grigoriev I.V."/>
            <person name="Martin F.M."/>
            <person name="Stajich J.E."/>
            <person name="Smith M.E."/>
            <person name="Bonito G."/>
            <person name="Spatafora J.W."/>
        </authorList>
    </citation>
    <scope>NUCLEOTIDE SEQUENCE [LARGE SCALE GENOMIC DNA]</scope>
    <source>
        <strain evidence="8 9">GMNB39</strain>
    </source>
</reference>
<feature type="domain" description="Cation/H+ exchanger transmembrane" evidence="7">
    <location>
        <begin position="23"/>
        <end position="438"/>
    </location>
</feature>
<dbReference type="InterPro" id="IPR038770">
    <property type="entry name" value="Na+/solute_symporter_sf"/>
</dbReference>
<protein>
    <submittedName>
        <fullName evidence="8">Sodium/hydrogen exchanger family-domain-containing protein</fullName>
    </submittedName>
</protein>
<feature type="transmembrane region" description="Helical" evidence="6">
    <location>
        <begin position="12"/>
        <end position="30"/>
    </location>
</feature>
<dbReference type="GO" id="GO:0042391">
    <property type="term" value="P:regulation of membrane potential"/>
    <property type="evidence" value="ECO:0007669"/>
    <property type="project" value="InterPro"/>
</dbReference>
<proteinExistence type="predicted"/>
<feature type="transmembrane region" description="Helical" evidence="6">
    <location>
        <begin position="383"/>
        <end position="401"/>
    </location>
</feature>
<feature type="transmembrane region" description="Helical" evidence="6">
    <location>
        <begin position="42"/>
        <end position="60"/>
    </location>
</feature>
<feature type="transmembrane region" description="Helical" evidence="6">
    <location>
        <begin position="261"/>
        <end position="283"/>
    </location>
</feature>
<keyword evidence="3 6" id="KW-1133">Transmembrane helix</keyword>
<dbReference type="PANTHER" id="PTHR31382">
    <property type="entry name" value="NA(+)/H(+) ANTIPORTER"/>
    <property type="match status" value="1"/>
</dbReference>
<accession>A0A433DI43</accession>
<evidence type="ECO:0000256" key="2">
    <source>
        <dbReference type="ARBA" id="ARBA00022692"/>
    </source>
</evidence>
<evidence type="ECO:0000256" key="4">
    <source>
        <dbReference type="ARBA" id="ARBA00023136"/>
    </source>
</evidence>
<dbReference type="InterPro" id="IPR006153">
    <property type="entry name" value="Cation/H_exchanger_TM"/>
</dbReference>
<evidence type="ECO:0000313" key="8">
    <source>
        <dbReference type="EMBL" id="RUP50487.1"/>
    </source>
</evidence>
<dbReference type="GO" id="GO:0120029">
    <property type="term" value="P:proton export across plasma membrane"/>
    <property type="evidence" value="ECO:0007669"/>
    <property type="project" value="InterPro"/>
</dbReference>
<keyword evidence="9" id="KW-1185">Reference proteome</keyword>
<dbReference type="PANTHER" id="PTHR31382:SF1">
    <property type="entry name" value="SODIUM ION_PROTON EXCHANGER (EUROFUNG)"/>
    <property type="match status" value="1"/>
</dbReference>
<feature type="non-terminal residue" evidence="8">
    <location>
        <position position="773"/>
    </location>
</feature>
<dbReference type="Pfam" id="PF00999">
    <property type="entry name" value="Na_H_Exchanger"/>
    <property type="match status" value="1"/>
</dbReference>
<feature type="transmembrane region" description="Helical" evidence="6">
    <location>
        <begin position="125"/>
        <end position="147"/>
    </location>
</feature>
<feature type="transmembrane region" description="Helical" evidence="6">
    <location>
        <begin position="344"/>
        <end position="362"/>
    </location>
</feature>